<name>A0A6B3N6U5_9CYAN</name>
<evidence type="ECO:0000313" key="2">
    <source>
        <dbReference type="EMBL" id="NER26342.1"/>
    </source>
</evidence>
<dbReference type="EMBL" id="JAAHFQ010000020">
    <property type="protein sequence ID" value="NER26342.1"/>
    <property type="molecule type" value="Genomic_DNA"/>
</dbReference>
<accession>A0A6B3N6U5</accession>
<dbReference type="Pfam" id="PF12728">
    <property type="entry name" value="HTH_17"/>
    <property type="match status" value="1"/>
</dbReference>
<gene>
    <name evidence="2" type="ORF">F6J89_01455</name>
</gene>
<proteinExistence type="predicted"/>
<evidence type="ECO:0000259" key="1">
    <source>
        <dbReference type="Pfam" id="PF12728"/>
    </source>
</evidence>
<comment type="caution">
    <text evidence="2">The sequence shown here is derived from an EMBL/GenBank/DDBJ whole genome shotgun (WGS) entry which is preliminary data.</text>
</comment>
<reference evidence="2" key="1">
    <citation type="submission" date="2019-11" db="EMBL/GenBank/DDBJ databases">
        <title>Genomic insights into an expanded diversity of filamentous marine cyanobacteria reveals the extraordinary biosynthetic potential of Moorea and Okeania.</title>
        <authorList>
            <person name="Ferreira Leao T."/>
            <person name="Wang M."/>
            <person name="Moss N."/>
            <person name="Da Silva R."/>
            <person name="Sanders J."/>
            <person name="Nurk S."/>
            <person name="Gurevich A."/>
            <person name="Humphrey G."/>
            <person name="Reher R."/>
            <person name="Zhu Q."/>
            <person name="Belda-Ferre P."/>
            <person name="Glukhov E."/>
            <person name="Rex R."/>
            <person name="Dorrestein P.C."/>
            <person name="Knight R."/>
            <person name="Pevzner P."/>
            <person name="Gerwick W.H."/>
            <person name="Gerwick L."/>
        </authorList>
    </citation>
    <scope>NUCLEOTIDE SEQUENCE</scope>
    <source>
        <strain evidence="2">SIO1C4</strain>
    </source>
</reference>
<sequence>MLVGTAQAAELLGISTARVRLLLKQGRIEGAYKIGRFWVIPLFEGMPVISKGRRGPKAKWCRRRPAVTFIHVNQHAIRQNKKREDHLPVISIKKGNSNIYGHEVRINGPCRIVYQPNLPKPCGARVWIETLSNVEVINRC</sequence>
<dbReference type="AlphaFoldDB" id="A0A6B3N6U5"/>
<dbReference type="InterPro" id="IPR041657">
    <property type="entry name" value="HTH_17"/>
</dbReference>
<feature type="domain" description="Helix-turn-helix" evidence="1">
    <location>
        <begin position="4"/>
        <end position="41"/>
    </location>
</feature>
<protein>
    <submittedName>
        <fullName evidence="2">Helix-turn-helix domain-containing protein</fullName>
    </submittedName>
</protein>
<organism evidence="2">
    <name type="scientific">Symploca sp. SIO1C4</name>
    <dbReference type="NCBI Taxonomy" id="2607765"/>
    <lineage>
        <taxon>Bacteria</taxon>
        <taxon>Bacillati</taxon>
        <taxon>Cyanobacteriota</taxon>
        <taxon>Cyanophyceae</taxon>
        <taxon>Coleofasciculales</taxon>
        <taxon>Coleofasciculaceae</taxon>
        <taxon>Symploca</taxon>
    </lineage>
</organism>